<dbReference type="Proteomes" id="UP000184315">
    <property type="component" value="Unassembled WGS sequence"/>
</dbReference>
<dbReference type="Gene3D" id="3.90.550.10">
    <property type="entry name" value="Spore Coat Polysaccharide Biosynthesis Protein SpsA, Chain A"/>
    <property type="match status" value="1"/>
</dbReference>
<feature type="transmembrane region" description="Helical" evidence="1">
    <location>
        <begin position="35"/>
        <end position="55"/>
    </location>
</feature>
<name>A0A1J1LUT8_9CYAN</name>
<dbReference type="Pfam" id="PF00535">
    <property type="entry name" value="Glycos_transf_2"/>
    <property type="match status" value="1"/>
</dbReference>
<keyword evidence="4" id="KW-1185">Reference proteome</keyword>
<reference evidence="4" key="1">
    <citation type="submission" date="2015-10" db="EMBL/GenBank/DDBJ databases">
        <authorList>
            <person name="Regsiter A."/>
            <person name="william w."/>
        </authorList>
    </citation>
    <scope>NUCLEOTIDE SEQUENCE [LARGE SCALE GENOMIC DNA]</scope>
</reference>
<feature type="transmembrane region" description="Helical" evidence="1">
    <location>
        <begin position="391"/>
        <end position="409"/>
    </location>
</feature>
<evidence type="ECO:0000259" key="2">
    <source>
        <dbReference type="Pfam" id="PF00535"/>
    </source>
</evidence>
<feature type="transmembrane region" description="Helical" evidence="1">
    <location>
        <begin position="366"/>
        <end position="384"/>
    </location>
</feature>
<feature type="domain" description="Glycosyltransferase 2-like" evidence="2">
    <location>
        <begin position="82"/>
        <end position="256"/>
    </location>
</feature>
<keyword evidence="1" id="KW-0812">Transmembrane</keyword>
<feature type="transmembrane region" description="Helical" evidence="1">
    <location>
        <begin position="326"/>
        <end position="346"/>
    </location>
</feature>
<keyword evidence="1" id="KW-1133">Transmembrane helix</keyword>
<dbReference type="EMBL" id="CZDF01000172">
    <property type="protein sequence ID" value="CUR35337.1"/>
    <property type="molecule type" value="Genomic_DNA"/>
</dbReference>
<evidence type="ECO:0000313" key="3">
    <source>
        <dbReference type="EMBL" id="CUR35337.1"/>
    </source>
</evidence>
<proteinExistence type="predicted"/>
<keyword evidence="1" id="KW-0472">Membrane</keyword>
<dbReference type="NCBIfam" id="NF045692">
    <property type="entry name" value="OglycostaseCruG"/>
    <property type="match status" value="1"/>
</dbReference>
<dbReference type="GO" id="GO:0016740">
    <property type="term" value="F:transferase activity"/>
    <property type="evidence" value="ECO:0007669"/>
    <property type="project" value="UniProtKB-KW"/>
</dbReference>
<gene>
    <name evidence="3" type="ORF">PL9214650776</name>
</gene>
<dbReference type="AlphaFoldDB" id="A0A1J1LUT8"/>
<dbReference type="InterPro" id="IPR054683">
    <property type="entry name" value="CruG-like"/>
</dbReference>
<dbReference type="InterPro" id="IPR029044">
    <property type="entry name" value="Nucleotide-diphossugar_trans"/>
</dbReference>
<dbReference type="InterPro" id="IPR001173">
    <property type="entry name" value="Glyco_trans_2-like"/>
</dbReference>
<evidence type="ECO:0000256" key="1">
    <source>
        <dbReference type="SAM" id="Phobius"/>
    </source>
</evidence>
<sequence>MPIFIYGKIIEVQVKLNLMLNPIFLNIANFSNINFWFLLFSIILILQIPATIIILSRLFKGAIRVPPLQPESPTLDLLGTVSIVVPTLNEAARVTPCLEGLTRQSYEVREILIVDSHSQDGTQDIVKQFAESDPRFRLVLDEPLPSDWVGRPWALNTGFLNSSEKSEWILGIDADTLPQPGLVASVVKTAIANQYDLLSLSCKFILKYPGELWLQPALLMTLVYRFGSPDLSPQKPERVMANGQCFLCRRSVLEKVGGYSSAKNSFCDDVTLARNIAQQGFKVGFLDGANVLTVRMYDGLKDTWEGWGRSLDLKDACSKTQLWSDLFILLAVQALPLPLLLINLLFSSSLSLPPILSSTLLGLNGFLLFLRLILTAAISLSYDFSQAKQPWVFWLSPLADAVAVLRLWISATQTQIQWRGRTYGKN</sequence>
<evidence type="ECO:0000313" key="4">
    <source>
        <dbReference type="Proteomes" id="UP000184315"/>
    </source>
</evidence>
<keyword evidence="3" id="KW-0808">Transferase</keyword>
<dbReference type="SUPFAM" id="SSF53448">
    <property type="entry name" value="Nucleotide-diphospho-sugar transferases"/>
    <property type="match status" value="1"/>
</dbReference>
<dbReference type="STRING" id="671072.PL9214650776"/>
<protein>
    <submittedName>
        <fullName evidence="3">Glycosyl transferase, family 2</fullName>
    </submittedName>
</protein>
<dbReference type="PANTHER" id="PTHR43646">
    <property type="entry name" value="GLYCOSYLTRANSFERASE"/>
    <property type="match status" value="1"/>
</dbReference>
<dbReference type="PANTHER" id="PTHR43646:SF3">
    <property type="entry name" value="SLR1566 PROTEIN"/>
    <property type="match status" value="1"/>
</dbReference>
<organism evidence="3 4">
    <name type="scientific">Planktothrix tepida PCC 9214</name>
    <dbReference type="NCBI Taxonomy" id="671072"/>
    <lineage>
        <taxon>Bacteria</taxon>
        <taxon>Bacillati</taxon>
        <taxon>Cyanobacteriota</taxon>
        <taxon>Cyanophyceae</taxon>
        <taxon>Oscillatoriophycideae</taxon>
        <taxon>Oscillatoriales</taxon>
        <taxon>Microcoleaceae</taxon>
        <taxon>Planktothrix</taxon>
    </lineage>
</organism>
<accession>A0A1J1LUT8</accession>